<keyword evidence="2" id="KW-0378">Hydrolase</keyword>
<dbReference type="Proteomes" id="UP000621266">
    <property type="component" value="Unassembled WGS sequence"/>
</dbReference>
<keyword evidence="2" id="KW-0540">Nuclease</keyword>
<evidence type="ECO:0000313" key="2">
    <source>
        <dbReference type="EMBL" id="KAF4408666.1"/>
    </source>
</evidence>
<comment type="caution">
    <text evidence="2">The sequence shown here is derived from an EMBL/GenBank/DDBJ whole genome shotgun (WGS) entry which is preliminary data.</text>
</comment>
<evidence type="ECO:0000259" key="1">
    <source>
        <dbReference type="Pfam" id="PF01844"/>
    </source>
</evidence>
<dbReference type="Gene3D" id="1.10.30.50">
    <property type="match status" value="1"/>
</dbReference>
<proteinExistence type="predicted"/>
<dbReference type="EMBL" id="WHPN01000268">
    <property type="protein sequence ID" value="KAF4408666.1"/>
    <property type="molecule type" value="Genomic_DNA"/>
</dbReference>
<sequence>MASPREGRNTYAYRQLRDQQRALGLPCWLCGRPVDYSVKGVAARSHPWAFSLDHVVPLSKGGSLLDPLNARTAHMRCNRSKGNRPAQLVPNKSRDW</sequence>
<organism evidence="2 3">
    <name type="scientific">Streptomyces lycii</name>
    <dbReference type="NCBI Taxonomy" id="2654337"/>
    <lineage>
        <taxon>Bacteria</taxon>
        <taxon>Bacillati</taxon>
        <taxon>Actinomycetota</taxon>
        <taxon>Actinomycetes</taxon>
        <taxon>Kitasatosporales</taxon>
        <taxon>Streptomycetaceae</taxon>
        <taxon>Streptomyces</taxon>
    </lineage>
</organism>
<evidence type="ECO:0000313" key="3">
    <source>
        <dbReference type="Proteomes" id="UP000621266"/>
    </source>
</evidence>
<dbReference type="GO" id="GO:0004519">
    <property type="term" value="F:endonuclease activity"/>
    <property type="evidence" value="ECO:0007669"/>
    <property type="project" value="UniProtKB-KW"/>
</dbReference>
<keyword evidence="3" id="KW-1185">Reference proteome</keyword>
<name>A0ABQ7FLL4_9ACTN</name>
<accession>A0ABQ7FLL4</accession>
<dbReference type="InterPro" id="IPR002711">
    <property type="entry name" value="HNH"/>
</dbReference>
<keyword evidence="2" id="KW-0255">Endonuclease</keyword>
<reference evidence="2 3" key="1">
    <citation type="submission" date="2019-10" db="EMBL/GenBank/DDBJ databases">
        <title>Streptomyces tenebrisbrunneis sp.nov., an endogenous actinomycete isolated from of Lycium ruthenicum.</title>
        <authorList>
            <person name="Ma L."/>
        </authorList>
    </citation>
    <scope>NUCLEOTIDE SEQUENCE [LARGE SCALE GENOMIC DNA]</scope>
    <source>
        <strain evidence="2 3">TRM 66187</strain>
    </source>
</reference>
<feature type="domain" description="HNH" evidence="1">
    <location>
        <begin position="27"/>
        <end position="84"/>
    </location>
</feature>
<dbReference type="RefSeq" id="WP_156206150.1">
    <property type="nucleotide sequence ID" value="NZ_WHPN01000268.1"/>
</dbReference>
<protein>
    <submittedName>
        <fullName evidence="2">HNH endonuclease</fullName>
    </submittedName>
</protein>
<dbReference type="Pfam" id="PF01844">
    <property type="entry name" value="HNH"/>
    <property type="match status" value="1"/>
</dbReference>
<gene>
    <name evidence="2" type="ORF">GCU69_13295</name>
</gene>